<dbReference type="Proteomes" id="UP000253570">
    <property type="component" value="Unassembled WGS sequence"/>
</dbReference>
<organism evidence="9 10">
    <name type="scientific">PS1 clade bacterium</name>
    <dbReference type="NCBI Taxonomy" id="2175152"/>
    <lineage>
        <taxon>Bacteria</taxon>
        <taxon>Pseudomonadati</taxon>
        <taxon>Pseudomonadota</taxon>
        <taxon>Alphaproteobacteria</taxon>
        <taxon>PS1 clade</taxon>
    </lineage>
</organism>
<dbReference type="Gene3D" id="3.40.1010.10">
    <property type="entry name" value="Cobalt-precorrin-4 Transmethylase, Domain 1"/>
    <property type="match status" value="1"/>
</dbReference>
<evidence type="ECO:0000256" key="1">
    <source>
        <dbReference type="ARBA" id="ARBA00004953"/>
    </source>
</evidence>
<dbReference type="InterPro" id="IPR014776">
    <property type="entry name" value="4pyrrole_Mease_sub2"/>
</dbReference>
<dbReference type="Pfam" id="PF00590">
    <property type="entry name" value="TP_methylase"/>
    <property type="match status" value="1"/>
</dbReference>
<dbReference type="InterPro" id="IPR021744">
    <property type="entry name" value="CbiG_N"/>
</dbReference>
<name>A0A368DSG8_9PROT</name>
<dbReference type="Pfam" id="PF11760">
    <property type="entry name" value="CbiG_N"/>
    <property type="match status" value="1"/>
</dbReference>
<keyword evidence="5" id="KW-0949">S-adenosyl-L-methionine</keyword>
<dbReference type="InterPro" id="IPR051810">
    <property type="entry name" value="Precorrin_MeTrfase"/>
</dbReference>
<dbReference type="InterPro" id="IPR002750">
    <property type="entry name" value="CobE/GbiG_C"/>
</dbReference>
<dbReference type="GO" id="GO:0030789">
    <property type="term" value="F:precorrin-3B C17-methyltransferase activity"/>
    <property type="evidence" value="ECO:0007669"/>
    <property type="project" value="UniProtKB-EC"/>
</dbReference>
<dbReference type="EC" id="2.1.1.131" evidence="9"/>
<evidence type="ECO:0000256" key="4">
    <source>
        <dbReference type="ARBA" id="ARBA00022679"/>
    </source>
</evidence>
<evidence type="ECO:0000259" key="7">
    <source>
        <dbReference type="Pfam" id="PF01890"/>
    </source>
</evidence>
<reference evidence="9 10" key="1">
    <citation type="journal article" date="2018" name="Microbiome">
        <title>Fine metagenomic profile of the Mediterranean stratified and mixed water columns revealed by assembly and recruitment.</title>
        <authorList>
            <person name="Haro-Moreno J.M."/>
            <person name="Lopez-Perez M."/>
            <person name="De La Torre J.R."/>
            <person name="Picazo A."/>
            <person name="Camacho A."/>
            <person name="Rodriguez-Valera F."/>
        </authorList>
    </citation>
    <scope>NUCLEOTIDE SEQUENCE [LARGE SCALE GENOMIC DNA]</scope>
    <source>
        <strain evidence="9">MED-G57</strain>
    </source>
</reference>
<dbReference type="InterPro" id="IPR035996">
    <property type="entry name" value="4pyrrol_Methylase_sf"/>
</dbReference>
<dbReference type="Gene3D" id="3.30.950.10">
    <property type="entry name" value="Methyltransferase, Cobalt-precorrin-4 Transmethylase, Domain 2"/>
    <property type="match status" value="1"/>
</dbReference>
<dbReference type="PANTHER" id="PTHR47036">
    <property type="entry name" value="COBALT-FACTOR III C(17)-METHYLTRANSFERASE-RELATED"/>
    <property type="match status" value="1"/>
</dbReference>
<dbReference type="AlphaFoldDB" id="A0A368DSG8"/>
<dbReference type="NCBIfam" id="TIGR01466">
    <property type="entry name" value="cobJ_cbiH"/>
    <property type="match status" value="1"/>
</dbReference>
<dbReference type="PANTHER" id="PTHR47036:SF1">
    <property type="entry name" value="COBALT-FACTOR III C(17)-METHYLTRANSFERASE-RELATED"/>
    <property type="match status" value="1"/>
</dbReference>
<dbReference type="EMBL" id="QOQD01000001">
    <property type="protein sequence ID" value="RCL74594.1"/>
    <property type="molecule type" value="Genomic_DNA"/>
</dbReference>
<dbReference type="Pfam" id="PF01890">
    <property type="entry name" value="CbiG_C"/>
    <property type="match status" value="1"/>
</dbReference>
<evidence type="ECO:0000313" key="10">
    <source>
        <dbReference type="Proteomes" id="UP000253570"/>
    </source>
</evidence>
<gene>
    <name evidence="9" type="primary">cobJ</name>
    <name evidence="9" type="ORF">DBW71_00160</name>
</gene>
<evidence type="ECO:0000256" key="5">
    <source>
        <dbReference type="ARBA" id="ARBA00022691"/>
    </source>
</evidence>
<feature type="domain" description="Tetrapyrrole methylase" evidence="6">
    <location>
        <begin position="347"/>
        <end position="555"/>
    </location>
</feature>
<evidence type="ECO:0000259" key="6">
    <source>
        <dbReference type="Pfam" id="PF00590"/>
    </source>
</evidence>
<sequence length="595" mass="65856">MKSTRTVIIILSEANIKLAQSISDKIIGSEIHSMNMKSDQINSTFSSLSKHLRSLQKEKCHIIAICSIGIIIRSLDSNFLPKKDGYPIVALSPDGKYAIPLLESHSGGNKLALELANIVNCKAVITTLSDAKLEIALDDPPKGYILNPKCNYKGFISRLLKEGSVNKLPRLSWLRKSKIELSDKSELKIESSIYVESFNKDTTLLYHPQKLVIGVGSISGARTNVLYKFIMQILQDNNLSIHSISAIATIDIKRNEIAIKQLGKKLKKPILYYSSTELESVSHQLLSPSEYVYDTVGSHGVAEPAALLAAGEGSKIIVAKQKISEATCSIVCSRRIKDFSLIEEGVLSIIGLGPGDENWRTHEVENIIKKSTHLVGFSGYLNQIRKTKNKKFFPYEIGQEEDRAKKAMELASQGKSVALVCSGDPGIYAMGSVVFELIDKGGKKYKDININITPSISAFQAASARVGAPFGNDFCIISLSNLLTPEEVIMNRLYSALTADFVIGIYNPSSRKRKKFFLVALEKIKKNRSGDTPIVIARDIGRKKEKIRCIKLRDIDPNEIDMFTMLIIGSRSTKEYEAADLSKRVYTPRGYNLDS</sequence>
<dbReference type="InterPro" id="IPR000878">
    <property type="entry name" value="4pyrrol_Mease"/>
</dbReference>
<keyword evidence="3 9" id="KW-0489">Methyltransferase</keyword>
<dbReference type="GO" id="GO:0032259">
    <property type="term" value="P:methylation"/>
    <property type="evidence" value="ECO:0007669"/>
    <property type="project" value="UniProtKB-KW"/>
</dbReference>
<accession>A0A368DSG8</accession>
<dbReference type="Gene3D" id="3.40.50.11220">
    <property type="match status" value="1"/>
</dbReference>
<evidence type="ECO:0000313" key="9">
    <source>
        <dbReference type="EMBL" id="RCL74594.1"/>
    </source>
</evidence>
<feature type="domain" description="CobE/GbiG C-terminal" evidence="7">
    <location>
        <begin position="211"/>
        <end position="330"/>
    </location>
</feature>
<proteinExistence type="predicted"/>
<dbReference type="Gene3D" id="3.30.420.180">
    <property type="entry name" value="CobE/GbiG C-terminal domain"/>
    <property type="match status" value="1"/>
</dbReference>
<feature type="domain" description="Cobalamin synthesis G N-terminal" evidence="8">
    <location>
        <begin position="51"/>
        <end position="130"/>
    </location>
</feature>
<evidence type="ECO:0000256" key="3">
    <source>
        <dbReference type="ARBA" id="ARBA00022603"/>
    </source>
</evidence>
<dbReference type="SUPFAM" id="SSF159672">
    <property type="entry name" value="CbiG N-terminal domain-like"/>
    <property type="match status" value="1"/>
</dbReference>
<dbReference type="InterPro" id="IPR006363">
    <property type="entry name" value="Cbl_synth_CobJ/CibH_dom"/>
</dbReference>
<evidence type="ECO:0000256" key="2">
    <source>
        <dbReference type="ARBA" id="ARBA00022573"/>
    </source>
</evidence>
<dbReference type="InterPro" id="IPR036518">
    <property type="entry name" value="CobE/GbiG_C_sf"/>
</dbReference>
<dbReference type="UniPathway" id="UPA00148"/>
<dbReference type="InterPro" id="IPR038029">
    <property type="entry name" value="GbiG_N_sf"/>
</dbReference>
<dbReference type="SUPFAM" id="SSF53790">
    <property type="entry name" value="Tetrapyrrole methylase"/>
    <property type="match status" value="1"/>
</dbReference>
<dbReference type="InterPro" id="IPR014777">
    <property type="entry name" value="4pyrrole_Mease_sub1"/>
</dbReference>
<evidence type="ECO:0000259" key="8">
    <source>
        <dbReference type="Pfam" id="PF11760"/>
    </source>
</evidence>
<dbReference type="SUPFAM" id="SSF159664">
    <property type="entry name" value="CobE/GbiG C-terminal domain-like"/>
    <property type="match status" value="1"/>
</dbReference>
<comment type="pathway">
    <text evidence="1">Cofactor biosynthesis; adenosylcobalamin biosynthesis.</text>
</comment>
<comment type="caution">
    <text evidence="9">The sequence shown here is derived from an EMBL/GenBank/DDBJ whole genome shotgun (WGS) entry which is preliminary data.</text>
</comment>
<keyword evidence="4 9" id="KW-0808">Transferase</keyword>
<keyword evidence="2" id="KW-0169">Cobalamin biosynthesis</keyword>
<dbReference type="GO" id="GO:0009236">
    <property type="term" value="P:cobalamin biosynthetic process"/>
    <property type="evidence" value="ECO:0007669"/>
    <property type="project" value="UniProtKB-UniPathway"/>
</dbReference>
<dbReference type="CDD" id="cd11646">
    <property type="entry name" value="Precorrin_3B_C17_MT"/>
    <property type="match status" value="1"/>
</dbReference>
<protein>
    <submittedName>
        <fullName evidence="9">Precorrin-3B C(17)-methyltransferase</fullName>
        <ecNumber evidence="9">2.1.1.131</ecNumber>
    </submittedName>
</protein>